<keyword evidence="7" id="KW-0378">Hydrolase</keyword>
<dbReference type="FunFam" id="3.40.50.2000:FF:000203">
    <property type="entry name" value="UDP-glucuronosyltransferase"/>
    <property type="match status" value="1"/>
</dbReference>
<comment type="caution">
    <text evidence="13">The sequence shown here is derived from an EMBL/GenBank/DDBJ whole genome shotgun (WGS) entry which is preliminary data.</text>
</comment>
<protein>
    <submittedName>
        <fullName evidence="13">UDP-glucuronosyltransferase 2A2</fullName>
    </submittedName>
</protein>
<dbReference type="EMBL" id="SRLO01000940">
    <property type="protein sequence ID" value="TNN43876.1"/>
    <property type="molecule type" value="Genomic_DNA"/>
</dbReference>
<dbReference type="InterPro" id="IPR035595">
    <property type="entry name" value="UDP_glycos_trans_CS"/>
</dbReference>
<dbReference type="PANTHER" id="PTHR48043:SF52">
    <property type="entry name" value="UDP GLUCURONOSYLTRANSFERASE 5 FAMILY POLYPEPTIDE B1-RELATED"/>
    <property type="match status" value="1"/>
</dbReference>
<evidence type="ECO:0000256" key="5">
    <source>
        <dbReference type="ARBA" id="ARBA00022692"/>
    </source>
</evidence>
<keyword evidence="4 13" id="KW-0808">Transferase</keyword>
<reference evidence="13 14" key="1">
    <citation type="submission" date="2019-03" db="EMBL/GenBank/DDBJ databases">
        <title>First draft genome of Liparis tanakae, snailfish: a comprehensive survey of snailfish specific genes.</title>
        <authorList>
            <person name="Kim W."/>
            <person name="Song I."/>
            <person name="Jeong J.-H."/>
            <person name="Kim D."/>
            <person name="Kim S."/>
            <person name="Ryu S."/>
            <person name="Song J.Y."/>
            <person name="Lee S.K."/>
        </authorList>
    </citation>
    <scope>NUCLEOTIDE SEQUENCE [LARGE SCALE GENOMIC DNA]</scope>
    <source>
        <tissue evidence="13">Muscle</tissue>
    </source>
</reference>
<dbReference type="InterPro" id="IPR031675">
    <property type="entry name" value="STPPase_N"/>
</dbReference>
<dbReference type="Proteomes" id="UP000314294">
    <property type="component" value="Unassembled WGS sequence"/>
</dbReference>
<proteinExistence type="inferred from homology"/>
<organism evidence="13 14">
    <name type="scientific">Liparis tanakae</name>
    <name type="common">Tanaka's snailfish</name>
    <dbReference type="NCBI Taxonomy" id="230148"/>
    <lineage>
        <taxon>Eukaryota</taxon>
        <taxon>Metazoa</taxon>
        <taxon>Chordata</taxon>
        <taxon>Craniata</taxon>
        <taxon>Vertebrata</taxon>
        <taxon>Euteleostomi</taxon>
        <taxon>Actinopterygii</taxon>
        <taxon>Neopterygii</taxon>
        <taxon>Teleostei</taxon>
        <taxon>Neoteleostei</taxon>
        <taxon>Acanthomorphata</taxon>
        <taxon>Eupercaria</taxon>
        <taxon>Perciformes</taxon>
        <taxon>Cottioidei</taxon>
        <taxon>Cottales</taxon>
        <taxon>Liparidae</taxon>
        <taxon>Liparis</taxon>
    </lineage>
</organism>
<evidence type="ECO:0000256" key="3">
    <source>
        <dbReference type="ARBA" id="ARBA00022676"/>
    </source>
</evidence>
<dbReference type="FunFam" id="3.40.50.2000:FF:000001">
    <property type="entry name" value="UDP-glucuronosyltransferase"/>
    <property type="match status" value="1"/>
</dbReference>
<sequence length="694" mass="77780">MAEGELNVDSLISRLLEVQAVELGAPCPLWCILSLTWPLGHMQLPLAYFPPCKVFATWLHSEEVGGRCRRRLHTADDPHPPVVDLADRVFLSPAVRGCRPGKIVQMTEAEVRGLCIKSREIFLSQPILLELEAPLKICGGFVHVDRNLATPLEKISRMFLSPASVAVVVASLFLAGVIPAAHAGKVLVFPHDGSHWVNMRVLVEALHSRGHAVTVVRARDSWYISETSPHYDAVTVDVAGGGDEDFFRLFVSEVIRIKRSEAAAPWDRLALDLELKDKFSEMHRKVCEVVAHMFENGELMRSLRDAEYDAVLSDPANGGGALLARRLGLPLIFNARWTVHGEAHFAIAPSPLSYVPLPPSELTDRMTFVERVKNVVFYTMRMHLYKQVVGPHYSALCARYFGPDVDYFSLFQAADLWLMRVDFAFEFPRPTMPNVVYMGGFQCRPALPLPDHLEAFVQSSGEHGVIVMSLGTLIGELPRDLADEIAAAFAELPQKVIWRYKGDRPATLGNNTLIVDWMPQNDLLGHPKMKLFVSHGGTNGIYEAIYHGVPIVGIPIVFDQADNLSRLRAKGVARVMDVSELDRKTFLKAVQEVLQEPSYRENMQRLSGLHRDRPVEPLDAALFWVEFVMRHKGAAHLRTEAYRMPWYSYHSVDVGLFLLTVALAVLLFVAGLAWSCFRLCCKRKVKSDKTVKRE</sequence>
<feature type="transmembrane region" description="Helical" evidence="11">
    <location>
        <begin position="654"/>
        <end position="677"/>
    </location>
</feature>
<evidence type="ECO:0000313" key="13">
    <source>
        <dbReference type="EMBL" id="TNN43876.1"/>
    </source>
</evidence>
<accession>A0A4Z2FRK9</accession>
<keyword evidence="14" id="KW-1185">Reference proteome</keyword>
<evidence type="ECO:0000256" key="7">
    <source>
        <dbReference type="ARBA" id="ARBA00022801"/>
    </source>
</evidence>
<comment type="subcellular location">
    <subcellularLocation>
        <location evidence="1">Membrane</location>
    </subcellularLocation>
</comment>
<keyword evidence="3" id="KW-0328">Glycosyltransferase</keyword>
<dbReference type="GO" id="GO:0016020">
    <property type="term" value="C:membrane"/>
    <property type="evidence" value="ECO:0007669"/>
    <property type="project" value="UniProtKB-SubCell"/>
</dbReference>
<dbReference type="Pfam" id="PF00201">
    <property type="entry name" value="UDPGT"/>
    <property type="match status" value="1"/>
</dbReference>
<dbReference type="PROSITE" id="PS00375">
    <property type="entry name" value="UDPGT"/>
    <property type="match status" value="1"/>
</dbReference>
<evidence type="ECO:0000313" key="14">
    <source>
        <dbReference type="Proteomes" id="UP000314294"/>
    </source>
</evidence>
<keyword evidence="9 11" id="KW-0472">Membrane</keyword>
<dbReference type="GO" id="GO:0016787">
    <property type="term" value="F:hydrolase activity"/>
    <property type="evidence" value="ECO:0007669"/>
    <property type="project" value="UniProtKB-KW"/>
</dbReference>
<dbReference type="AlphaFoldDB" id="A0A4Z2FRK9"/>
<comment type="similarity">
    <text evidence="2">Belongs to the UDP-glycosyltransferase family.</text>
</comment>
<evidence type="ECO:0000256" key="10">
    <source>
        <dbReference type="ARBA" id="ARBA00023211"/>
    </source>
</evidence>
<evidence type="ECO:0000256" key="9">
    <source>
        <dbReference type="ARBA" id="ARBA00023136"/>
    </source>
</evidence>
<dbReference type="Gene3D" id="3.40.50.2000">
    <property type="entry name" value="Glycogen Phosphorylase B"/>
    <property type="match status" value="2"/>
</dbReference>
<keyword evidence="6" id="KW-0479">Metal-binding</keyword>
<dbReference type="OrthoDB" id="5835829at2759"/>
<keyword evidence="5 11" id="KW-0812">Transmembrane</keyword>
<dbReference type="GO" id="GO:0046872">
    <property type="term" value="F:metal ion binding"/>
    <property type="evidence" value="ECO:0007669"/>
    <property type="project" value="UniProtKB-KW"/>
</dbReference>
<evidence type="ECO:0000256" key="2">
    <source>
        <dbReference type="ARBA" id="ARBA00009995"/>
    </source>
</evidence>
<gene>
    <name evidence="13" type="primary">Ugt2a2_0</name>
    <name evidence="13" type="ORF">EYF80_045930</name>
</gene>
<dbReference type="GO" id="GO:0008194">
    <property type="term" value="F:UDP-glycosyltransferase activity"/>
    <property type="evidence" value="ECO:0007669"/>
    <property type="project" value="InterPro"/>
</dbReference>
<feature type="domain" description="Serine-threonine protein phosphatase N-terminal" evidence="12">
    <location>
        <begin position="94"/>
        <end position="132"/>
    </location>
</feature>
<dbReference type="PANTHER" id="PTHR48043">
    <property type="entry name" value="EG:EG0003.4 PROTEIN-RELATED"/>
    <property type="match status" value="1"/>
</dbReference>
<evidence type="ECO:0000256" key="6">
    <source>
        <dbReference type="ARBA" id="ARBA00022723"/>
    </source>
</evidence>
<dbReference type="SUPFAM" id="SSF53756">
    <property type="entry name" value="UDP-Glycosyltransferase/glycogen phosphorylase"/>
    <property type="match status" value="1"/>
</dbReference>
<evidence type="ECO:0000256" key="1">
    <source>
        <dbReference type="ARBA" id="ARBA00004370"/>
    </source>
</evidence>
<dbReference type="CDD" id="cd03784">
    <property type="entry name" value="GT1_Gtf-like"/>
    <property type="match status" value="1"/>
</dbReference>
<dbReference type="Pfam" id="PF16891">
    <property type="entry name" value="STPPase_N"/>
    <property type="match status" value="1"/>
</dbReference>
<evidence type="ECO:0000259" key="12">
    <source>
        <dbReference type="Pfam" id="PF16891"/>
    </source>
</evidence>
<keyword evidence="8 11" id="KW-1133">Transmembrane helix</keyword>
<keyword evidence="10" id="KW-0464">Manganese</keyword>
<evidence type="ECO:0000256" key="11">
    <source>
        <dbReference type="SAM" id="Phobius"/>
    </source>
</evidence>
<dbReference type="InterPro" id="IPR002213">
    <property type="entry name" value="UDP_glucos_trans"/>
</dbReference>
<name>A0A4Z2FRK9_9TELE</name>
<evidence type="ECO:0000256" key="8">
    <source>
        <dbReference type="ARBA" id="ARBA00022989"/>
    </source>
</evidence>
<dbReference type="InterPro" id="IPR050271">
    <property type="entry name" value="UDP-glycosyltransferase"/>
</dbReference>
<evidence type="ECO:0000256" key="4">
    <source>
        <dbReference type="ARBA" id="ARBA00022679"/>
    </source>
</evidence>